<accession>A0ABR9H8Z7</accession>
<dbReference type="Proteomes" id="UP000639010">
    <property type="component" value="Unassembled WGS sequence"/>
</dbReference>
<dbReference type="InterPro" id="IPR003607">
    <property type="entry name" value="HD/PDEase_dom"/>
</dbReference>
<dbReference type="GO" id="GO:0008893">
    <property type="term" value="F:guanosine-3',5'-bis(diphosphate) 3'-diphosphatase activity"/>
    <property type="evidence" value="ECO:0007669"/>
    <property type="project" value="UniProtKB-EC"/>
</dbReference>
<dbReference type="EC" id="3.1.7.2" evidence="2"/>
<organism evidence="2 3">
    <name type="scientific">Desulfomicrobium macestii</name>
    <dbReference type="NCBI Taxonomy" id="90731"/>
    <lineage>
        <taxon>Bacteria</taxon>
        <taxon>Pseudomonadati</taxon>
        <taxon>Thermodesulfobacteriota</taxon>
        <taxon>Desulfovibrionia</taxon>
        <taxon>Desulfovibrionales</taxon>
        <taxon>Desulfomicrobiaceae</taxon>
        <taxon>Desulfomicrobium</taxon>
    </lineage>
</organism>
<dbReference type="RefSeq" id="WP_225940541.1">
    <property type="nucleotide sequence ID" value="NZ_JADBGG010000039.1"/>
</dbReference>
<keyword evidence="3" id="KW-1185">Reference proteome</keyword>
<evidence type="ECO:0000313" key="3">
    <source>
        <dbReference type="Proteomes" id="UP000639010"/>
    </source>
</evidence>
<dbReference type="SUPFAM" id="SSF109604">
    <property type="entry name" value="HD-domain/PDEase-like"/>
    <property type="match status" value="1"/>
</dbReference>
<dbReference type="Pfam" id="PF13328">
    <property type="entry name" value="HD_4"/>
    <property type="match status" value="1"/>
</dbReference>
<dbReference type="EMBL" id="JADBGG010000039">
    <property type="protein sequence ID" value="MBE1426962.1"/>
    <property type="molecule type" value="Genomic_DNA"/>
</dbReference>
<dbReference type="PROSITE" id="PS51831">
    <property type="entry name" value="HD"/>
    <property type="match status" value="1"/>
</dbReference>
<name>A0ABR9H8Z7_9BACT</name>
<comment type="caution">
    <text evidence="2">The sequence shown here is derived from an EMBL/GenBank/DDBJ whole genome shotgun (WGS) entry which is preliminary data.</text>
</comment>
<evidence type="ECO:0000313" key="2">
    <source>
        <dbReference type="EMBL" id="MBE1426962.1"/>
    </source>
</evidence>
<protein>
    <submittedName>
        <fullName evidence="2">Guanosine-3',5'-bis(Diphosphate) 3'-pyrophosphohydrolase</fullName>
        <ecNumber evidence="2">3.1.7.2</ecNumber>
    </submittedName>
</protein>
<dbReference type="Gene3D" id="1.10.3210.10">
    <property type="entry name" value="Hypothetical protein af1432"/>
    <property type="match status" value="1"/>
</dbReference>
<sequence>MNASPNEIKLLVRAIAFASEKHSTQRRKDAAESPYINHPIALVDVLANEGNVTNIETLCAAALHDTIEDTATTADELKSIFGEKITSIVLELTDDKSLPKHVRKEKQIEHAPHCSPEAKLVKLADKICNLRNIITAPPADWSAERKQEYFDWATRVTNGLRGSNSELESIFSNLLKTKKF</sequence>
<dbReference type="CDD" id="cd00077">
    <property type="entry name" value="HDc"/>
    <property type="match status" value="1"/>
</dbReference>
<gene>
    <name evidence="2" type="ORF">H4684_003646</name>
</gene>
<reference evidence="2 3" key="1">
    <citation type="submission" date="2020-10" db="EMBL/GenBank/DDBJ databases">
        <title>Genomic Encyclopedia of Type Strains, Phase IV (KMG-IV): sequencing the most valuable type-strain genomes for metagenomic binning, comparative biology and taxonomic classification.</title>
        <authorList>
            <person name="Goeker M."/>
        </authorList>
    </citation>
    <scope>NUCLEOTIDE SEQUENCE [LARGE SCALE GENOMIC DNA]</scope>
    <source>
        <strain evidence="2 3">DSM 4194</strain>
    </source>
</reference>
<dbReference type="InterPro" id="IPR006674">
    <property type="entry name" value="HD_domain"/>
</dbReference>
<keyword evidence="2" id="KW-0378">Hydrolase</keyword>
<feature type="domain" description="HD" evidence="1">
    <location>
        <begin position="35"/>
        <end position="130"/>
    </location>
</feature>
<dbReference type="PANTHER" id="PTHR46246">
    <property type="entry name" value="GUANOSINE-3',5'-BIS(DIPHOSPHATE) 3'-PYROPHOSPHOHYDROLASE MESH1"/>
    <property type="match status" value="1"/>
</dbReference>
<dbReference type="SMART" id="SM00471">
    <property type="entry name" value="HDc"/>
    <property type="match status" value="1"/>
</dbReference>
<dbReference type="PANTHER" id="PTHR46246:SF1">
    <property type="entry name" value="GUANOSINE-3',5'-BIS(DIPHOSPHATE) 3'-PYROPHOSPHOHYDROLASE MESH1"/>
    <property type="match status" value="1"/>
</dbReference>
<proteinExistence type="predicted"/>
<dbReference type="InterPro" id="IPR052194">
    <property type="entry name" value="MESH1"/>
</dbReference>
<evidence type="ECO:0000259" key="1">
    <source>
        <dbReference type="PROSITE" id="PS51831"/>
    </source>
</evidence>